<proteinExistence type="predicted"/>
<organism evidence="2 3">
    <name type="scientific">Caballeronia cordobensis</name>
    <name type="common">Burkholderia cordobensis</name>
    <dbReference type="NCBI Taxonomy" id="1353886"/>
    <lineage>
        <taxon>Bacteria</taxon>
        <taxon>Pseudomonadati</taxon>
        <taxon>Pseudomonadota</taxon>
        <taxon>Betaproteobacteria</taxon>
        <taxon>Burkholderiales</taxon>
        <taxon>Burkholderiaceae</taxon>
        <taxon>Caballeronia</taxon>
    </lineage>
</organism>
<dbReference type="SUPFAM" id="SSF54427">
    <property type="entry name" value="NTF2-like"/>
    <property type="match status" value="1"/>
</dbReference>
<keyword evidence="3" id="KW-1185">Reference proteome</keyword>
<evidence type="ECO:0000313" key="3">
    <source>
        <dbReference type="Proteomes" id="UP000054740"/>
    </source>
</evidence>
<dbReference type="AlphaFoldDB" id="A0A158I5E6"/>
<dbReference type="Pfam" id="PF12680">
    <property type="entry name" value="SnoaL_2"/>
    <property type="match status" value="1"/>
</dbReference>
<dbReference type="InterPro" id="IPR037401">
    <property type="entry name" value="SnoaL-like"/>
</dbReference>
<dbReference type="Gene3D" id="3.10.450.50">
    <property type="match status" value="1"/>
</dbReference>
<evidence type="ECO:0000313" key="2">
    <source>
        <dbReference type="EMBL" id="SAL51825.1"/>
    </source>
</evidence>
<name>A0A158I5E6_CABCO</name>
<gene>
    <name evidence="2" type="ORF">AWB70_04251</name>
</gene>
<dbReference type="RefSeq" id="WP_053572498.1">
    <property type="nucleotide sequence ID" value="NZ_FCNY02000010.1"/>
</dbReference>
<sequence>MRCNIEAMFTDIDAKNVQGFLSNLADDVVFQFANATPLKGKREVEEGVSGFYASIAGLNHEMTGKWEIEETTVLRFRTVYTRHDGGAIEVPCSVILHHAEDGRIDDYRIYTDLSPVFAPQMH</sequence>
<evidence type="ECO:0000259" key="1">
    <source>
        <dbReference type="Pfam" id="PF12680"/>
    </source>
</evidence>
<dbReference type="EMBL" id="FCNY02000010">
    <property type="protein sequence ID" value="SAL51825.1"/>
    <property type="molecule type" value="Genomic_DNA"/>
</dbReference>
<dbReference type="InterPro" id="IPR032710">
    <property type="entry name" value="NTF2-like_dom_sf"/>
</dbReference>
<accession>A0A158I5E6</accession>
<feature type="domain" description="SnoaL-like" evidence="1">
    <location>
        <begin position="5"/>
        <end position="105"/>
    </location>
</feature>
<reference evidence="3" key="1">
    <citation type="submission" date="2016-01" db="EMBL/GenBank/DDBJ databases">
        <authorList>
            <person name="Peeters C."/>
        </authorList>
    </citation>
    <scope>NUCLEOTIDE SEQUENCE [LARGE SCALE GENOMIC DNA]</scope>
</reference>
<dbReference type="Proteomes" id="UP000054740">
    <property type="component" value="Unassembled WGS sequence"/>
</dbReference>
<protein>
    <submittedName>
        <fullName evidence="2">SnoaL-like domain protein</fullName>
    </submittedName>
</protein>